<sequence length="21" mass="2608">MESKFAHIIVFFLLKKYSFKM</sequence>
<evidence type="ECO:0000313" key="1">
    <source>
        <dbReference type="EMBL" id="CAA78280.1"/>
    </source>
</evidence>
<reference evidence="1" key="2">
    <citation type="submission" date="1992-06" db="EMBL/GenBank/DDBJ databases">
        <authorList>
            <person name="Lee J.S."/>
        </authorList>
    </citation>
    <scope>NUCLEOTIDE SEQUENCE</scope>
</reference>
<name>Q41496_SOLTU</name>
<proteinExistence type="predicted"/>
<dbReference type="PIR" id="T07683">
    <property type="entry name" value="T07683"/>
</dbReference>
<reference evidence="1" key="1">
    <citation type="journal article" date="1990" name="Singmul Hakhoe Chi">
        <title>Nucleotide Sequence of a Truncated Proteinase Inhibitor I Gene of Potato.</title>
        <authorList>
            <person name="Lee J.S."/>
            <person name="Yang Y.S."/>
        </authorList>
    </citation>
    <scope>NUCLEOTIDE SEQUENCE</scope>
</reference>
<organism evidence="1">
    <name type="scientific">Solanum tuberosum</name>
    <name type="common">Potato</name>
    <dbReference type="NCBI Taxonomy" id="4113"/>
    <lineage>
        <taxon>Eukaryota</taxon>
        <taxon>Viridiplantae</taxon>
        <taxon>Streptophyta</taxon>
        <taxon>Embryophyta</taxon>
        <taxon>Tracheophyta</taxon>
        <taxon>Spermatophyta</taxon>
        <taxon>Magnoliopsida</taxon>
        <taxon>eudicotyledons</taxon>
        <taxon>Gunneridae</taxon>
        <taxon>Pentapetalae</taxon>
        <taxon>asterids</taxon>
        <taxon>lamiids</taxon>
        <taxon>Solanales</taxon>
        <taxon>Solanaceae</taxon>
        <taxon>Solanoideae</taxon>
        <taxon>Solaneae</taxon>
        <taxon>Solanum</taxon>
    </lineage>
</organism>
<accession>Q41496</accession>
<dbReference type="EMBL" id="Z12819">
    <property type="protein sequence ID" value="CAA78280.1"/>
    <property type="molecule type" value="Genomic_DNA"/>
</dbReference>
<dbReference type="AlphaFoldDB" id="Q41496"/>
<protein>
    <submittedName>
        <fullName evidence="1">Truncated proteinase inhibitor I</fullName>
    </submittedName>
</protein>